<reference evidence="2 3" key="1">
    <citation type="submission" date="2018-02" db="EMBL/GenBank/DDBJ databases">
        <title>Genomic Encyclopedia of Archaeal and Bacterial Type Strains, Phase II (KMG-II): from individual species to whole genera.</title>
        <authorList>
            <person name="Goeker M."/>
        </authorList>
    </citation>
    <scope>NUCLEOTIDE SEQUENCE [LARGE SCALE GENOMIC DNA]</scope>
    <source>
        <strain evidence="2 3">YU 961-1</strain>
    </source>
</reference>
<accession>A0A2S6GSX2</accession>
<dbReference type="EMBL" id="PTIX01000005">
    <property type="protein sequence ID" value="PPK68324.1"/>
    <property type="molecule type" value="Genomic_DNA"/>
</dbReference>
<sequence length="104" mass="11555">MVHRASTHNHTLTAFEHTVATAEQSNSLAMFRGAEFLDTADFHRTRFDSVHRFRDSTFRAKARFDHAVFHGDADLDGAHIAEANRSGTSRGARPSTTSRSKVAI</sequence>
<gene>
    <name evidence="2" type="ORF">CLV40_10547</name>
</gene>
<name>A0A2S6GSX2_9PSEU</name>
<feature type="compositionally biased region" description="Polar residues" evidence="1">
    <location>
        <begin position="85"/>
        <end position="104"/>
    </location>
</feature>
<dbReference type="Proteomes" id="UP000239203">
    <property type="component" value="Unassembled WGS sequence"/>
</dbReference>
<feature type="region of interest" description="Disordered" evidence="1">
    <location>
        <begin position="80"/>
        <end position="104"/>
    </location>
</feature>
<dbReference type="InterPro" id="IPR001646">
    <property type="entry name" value="5peptide_repeat"/>
</dbReference>
<protein>
    <submittedName>
        <fullName evidence="2">Pentapeptide repeat protein</fullName>
    </submittedName>
</protein>
<keyword evidence="3" id="KW-1185">Reference proteome</keyword>
<proteinExistence type="predicted"/>
<dbReference type="Pfam" id="PF13576">
    <property type="entry name" value="Pentapeptide_3"/>
    <property type="match status" value="1"/>
</dbReference>
<dbReference type="AlphaFoldDB" id="A0A2S6GSX2"/>
<evidence type="ECO:0000256" key="1">
    <source>
        <dbReference type="SAM" id="MobiDB-lite"/>
    </source>
</evidence>
<evidence type="ECO:0000313" key="2">
    <source>
        <dbReference type="EMBL" id="PPK68324.1"/>
    </source>
</evidence>
<evidence type="ECO:0000313" key="3">
    <source>
        <dbReference type="Proteomes" id="UP000239203"/>
    </source>
</evidence>
<organism evidence="2 3">
    <name type="scientific">Actinokineospora auranticolor</name>
    <dbReference type="NCBI Taxonomy" id="155976"/>
    <lineage>
        <taxon>Bacteria</taxon>
        <taxon>Bacillati</taxon>
        <taxon>Actinomycetota</taxon>
        <taxon>Actinomycetes</taxon>
        <taxon>Pseudonocardiales</taxon>
        <taxon>Pseudonocardiaceae</taxon>
        <taxon>Actinokineospora</taxon>
    </lineage>
</organism>
<comment type="caution">
    <text evidence="2">The sequence shown here is derived from an EMBL/GenBank/DDBJ whole genome shotgun (WGS) entry which is preliminary data.</text>
</comment>